<dbReference type="InterPro" id="IPR000182">
    <property type="entry name" value="GNAT_dom"/>
</dbReference>
<protein>
    <submittedName>
        <fullName evidence="4">GNAT family N-acetyltransferase</fullName>
    </submittedName>
</protein>
<dbReference type="PROSITE" id="PS51186">
    <property type="entry name" value="GNAT"/>
    <property type="match status" value="1"/>
</dbReference>
<comment type="caution">
    <text evidence="4">The sequence shown here is derived from an EMBL/GenBank/DDBJ whole genome shotgun (WGS) entry which is preliminary data.</text>
</comment>
<sequence length="162" mass="17499">MLIRQAGPQDAKAVAEIWNDVIRNSAATFTNLEKTEDGLIADFAAKAADGKTFLVAELDGEVAGFATYAQFRGGPGYRHTMEHTVILSPRAWGRGIGRALMSAIEDHARAGGAHSLFGGVSAENADGIAFHTAIGFKEIARLPEVGRKFDRWMDLVLMQKIL</sequence>
<dbReference type="EMBL" id="WWEN01000006">
    <property type="protein sequence ID" value="MYM56537.1"/>
    <property type="molecule type" value="Genomic_DNA"/>
</dbReference>
<evidence type="ECO:0000256" key="2">
    <source>
        <dbReference type="ARBA" id="ARBA00023315"/>
    </source>
</evidence>
<proteinExistence type="predicted"/>
<dbReference type="CDD" id="cd04301">
    <property type="entry name" value="NAT_SF"/>
    <property type="match status" value="1"/>
</dbReference>
<keyword evidence="2" id="KW-0012">Acyltransferase</keyword>
<reference evidence="4 5" key="1">
    <citation type="submission" date="2020-01" db="EMBL/GenBank/DDBJ databases">
        <authorList>
            <person name="Chen S."/>
        </authorList>
    </citation>
    <scope>NUCLEOTIDE SEQUENCE [LARGE SCALE GENOMIC DNA]</scope>
    <source>
        <strain evidence="4 5">GS-10</strain>
    </source>
</reference>
<dbReference type="InterPro" id="IPR016181">
    <property type="entry name" value="Acyl_CoA_acyltransferase"/>
</dbReference>
<dbReference type="Proteomes" id="UP000479043">
    <property type="component" value="Unassembled WGS sequence"/>
</dbReference>
<dbReference type="GO" id="GO:0016747">
    <property type="term" value="F:acyltransferase activity, transferring groups other than amino-acyl groups"/>
    <property type="evidence" value="ECO:0007669"/>
    <property type="project" value="InterPro"/>
</dbReference>
<gene>
    <name evidence="4" type="ORF">GR167_14560</name>
</gene>
<feature type="domain" description="N-acetyltransferase" evidence="3">
    <location>
        <begin position="1"/>
        <end position="162"/>
    </location>
</feature>
<dbReference type="PANTHER" id="PTHR43072">
    <property type="entry name" value="N-ACETYLTRANSFERASE"/>
    <property type="match status" value="1"/>
</dbReference>
<evidence type="ECO:0000313" key="5">
    <source>
        <dbReference type="Proteomes" id="UP000479043"/>
    </source>
</evidence>
<dbReference type="Pfam" id="PF00583">
    <property type="entry name" value="Acetyltransf_1"/>
    <property type="match status" value="1"/>
</dbReference>
<dbReference type="SUPFAM" id="SSF55729">
    <property type="entry name" value="Acyl-CoA N-acyltransferases (Nat)"/>
    <property type="match status" value="1"/>
</dbReference>
<name>A0A6L8LKE7_9RHOB</name>
<keyword evidence="5" id="KW-1185">Reference proteome</keyword>
<dbReference type="Gene3D" id="3.40.630.30">
    <property type="match status" value="1"/>
</dbReference>
<evidence type="ECO:0000313" key="4">
    <source>
        <dbReference type="EMBL" id="MYM56537.1"/>
    </source>
</evidence>
<dbReference type="AlphaFoldDB" id="A0A6L8LKE7"/>
<dbReference type="PANTHER" id="PTHR43072:SF23">
    <property type="entry name" value="UPF0039 PROTEIN C11D3.02C"/>
    <property type="match status" value="1"/>
</dbReference>
<keyword evidence="1 4" id="KW-0808">Transferase</keyword>
<evidence type="ECO:0000259" key="3">
    <source>
        <dbReference type="PROSITE" id="PS51186"/>
    </source>
</evidence>
<accession>A0A6L8LKE7</accession>
<evidence type="ECO:0000256" key="1">
    <source>
        <dbReference type="ARBA" id="ARBA00022679"/>
    </source>
</evidence>
<organism evidence="4 5">
    <name type="scientific">Thalassovita mangrovi</name>
    <dbReference type="NCBI Taxonomy" id="2692236"/>
    <lineage>
        <taxon>Bacteria</taxon>
        <taxon>Pseudomonadati</taxon>
        <taxon>Pseudomonadota</taxon>
        <taxon>Alphaproteobacteria</taxon>
        <taxon>Rhodobacterales</taxon>
        <taxon>Roseobacteraceae</taxon>
        <taxon>Thalassovita</taxon>
    </lineage>
</organism>